<dbReference type="CDD" id="cd00093">
    <property type="entry name" value="HTH_XRE"/>
    <property type="match status" value="1"/>
</dbReference>
<dbReference type="Pfam" id="PF13443">
    <property type="entry name" value="HTH_26"/>
    <property type="match status" value="1"/>
</dbReference>
<accession>A0ABX4HRP5</accession>
<dbReference type="SMART" id="SM00530">
    <property type="entry name" value="HTH_XRE"/>
    <property type="match status" value="1"/>
</dbReference>
<evidence type="ECO:0000259" key="1">
    <source>
        <dbReference type="PROSITE" id="PS50943"/>
    </source>
</evidence>
<sequence length="74" mass="8274">MAKYISSKRLKTIMDERGLSIRALATATGLKYETIRRLRNDQTKQYQRDSLAAVCVALGVEVEDILTLEEAAEG</sequence>
<name>A0ABX4HRP5_9BACI</name>
<organism evidence="2 3">
    <name type="scientific">Salimicrobium humidisoli</name>
    <dbReference type="NCBI Taxonomy" id="2029857"/>
    <lineage>
        <taxon>Bacteria</taxon>
        <taxon>Bacillati</taxon>
        <taxon>Bacillota</taxon>
        <taxon>Bacilli</taxon>
        <taxon>Bacillales</taxon>
        <taxon>Bacillaceae</taxon>
        <taxon>Salimicrobium</taxon>
    </lineage>
</organism>
<protein>
    <submittedName>
        <fullName evidence="2">XRE family transcriptional regulator</fullName>
    </submittedName>
</protein>
<reference evidence="2 3" key="1">
    <citation type="submission" date="2017-08" db="EMBL/GenBank/DDBJ databases">
        <title>Salimicrobium alkalisoli sp. nov., isolated from saline alkaline soil.</title>
        <authorList>
            <person name="Zhang G."/>
            <person name="Xiong Q."/>
        </authorList>
    </citation>
    <scope>NUCLEOTIDE SEQUENCE [LARGE SCALE GENOMIC DNA]</scope>
    <source>
        <strain evidence="2 3">WN024</strain>
    </source>
</reference>
<dbReference type="EMBL" id="NSGH01000009">
    <property type="protein sequence ID" value="PBB05748.1"/>
    <property type="molecule type" value="Genomic_DNA"/>
</dbReference>
<proteinExistence type="predicted"/>
<dbReference type="Gene3D" id="1.10.260.40">
    <property type="entry name" value="lambda repressor-like DNA-binding domains"/>
    <property type="match status" value="1"/>
</dbReference>
<dbReference type="Proteomes" id="UP000217561">
    <property type="component" value="Unassembled WGS sequence"/>
</dbReference>
<evidence type="ECO:0000313" key="3">
    <source>
        <dbReference type="Proteomes" id="UP000217561"/>
    </source>
</evidence>
<dbReference type="SUPFAM" id="SSF47413">
    <property type="entry name" value="lambda repressor-like DNA-binding domains"/>
    <property type="match status" value="1"/>
</dbReference>
<dbReference type="RefSeq" id="WP_095821978.1">
    <property type="nucleotide sequence ID" value="NZ_NSGH01000009.1"/>
</dbReference>
<gene>
    <name evidence="2" type="ORF">CKW00_07035</name>
</gene>
<comment type="caution">
    <text evidence="2">The sequence shown here is derived from an EMBL/GenBank/DDBJ whole genome shotgun (WGS) entry which is preliminary data.</text>
</comment>
<dbReference type="InterPro" id="IPR001387">
    <property type="entry name" value="Cro/C1-type_HTH"/>
</dbReference>
<evidence type="ECO:0000313" key="2">
    <source>
        <dbReference type="EMBL" id="PBB05748.1"/>
    </source>
</evidence>
<dbReference type="InterPro" id="IPR010982">
    <property type="entry name" value="Lambda_DNA-bd_dom_sf"/>
</dbReference>
<feature type="domain" description="HTH cro/C1-type" evidence="1">
    <location>
        <begin position="10"/>
        <end position="65"/>
    </location>
</feature>
<keyword evidence="3" id="KW-1185">Reference proteome</keyword>
<dbReference type="PROSITE" id="PS50943">
    <property type="entry name" value="HTH_CROC1"/>
    <property type="match status" value="1"/>
</dbReference>